<dbReference type="SUPFAM" id="SSF52283">
    <property type="entry name" value="Formate/glycerate dehydrogenase catalytic domain-like"/>
    <property type="match status" value="1"/>
</dbReference>
<keyword evidence="5" id="KW-1185">Reference proteome</keyword>
<dbReference type="PANTHER" id="PTHR43333:SF1">
    <property type="entry name" value="D-ISOMER SPECIFIC 2-HYDROXYACID DEHYDROGENASE NAD-BINDING DOMAIN-CONTAINING PROTEIN"/>
    <property type="match status" value="1"/>
</dbReference>
<dbReference type="Proteomes" id="UP000037530">
    <property type="component" value="Unassembled WGS sequence"/>
</dbReference>
<dbReference type="EMBL" id="LHPI01000016">
    <property type="protein sequence ID" value="KOO06700.1"/>
    <property type="molecule type" value="Genomic_DNA"/>
</dbReference>
<keyword evidence="2" id="KW-0520">NAD</keyword>
<dbReference type="STRING" id="171383.AKJ31_15625"/>
<dbReference type="CDD" id="cd05300">
    <property type="entry name" value="2-Hacid_dh_1"/>
    <property type="match status" value="1"/>
</dbReference>
<keyword evidence="1" id="KW-0560">Oxidoreductase</keyword>
<proteinExistence type="predicted"/>
<dbReference type="Gene3D" id="3.40.50.720">
    <property type="entry name" value="NAD(P)-binding Rossmann-like Domain"/>
    <property type="match status" value="2"/>
</dbReference>
<gene>
    <name evidence="4" type="ORF">AKJ31_15625</name>
</gene>
<evidence type="ECO:0000256" key="1">
    <source>
        <dbReference type="ARBA" id="ARBA00023002"/>
    </source>
</evidence>
<dbReference type="InterPro" id="IPR036291">
    <property type="entry name" value="NAD(P)-bd_dom_sf"/>
</dbReference>
<dbReference type="AlphaFoldDB" id="A0A0M0HX98"/>
<dbReference type="OrthoDB" id="9787219at2"/>
<evidence type="ECO:0000259" key="3">
    <source>
        <dbReference type="Pfam" id="PF02826"/>
    </source>
</evidence>
<dbReference type="GO" id="GO:0051287">
    <property type="term" value="F:NAD binding"/>
    <property type="evidence" value="ECO:0007669"/>
    <property type="project" value="InterPro"/>
</dbReference>
<sequence length="308" mass="34720">MNNFTHKLYLLTDDNSTYQSLIEQSQWPELEITNEKEEATILLAAPPKASNTLSEFPKLEWIQSVYAGVDALIPALQEREIELTNVKGIFGQLIAEYVLGYTIQHYRHFKDYQTLQAEKRWSPKPYQSLTEKRMLILGTGSIGCYLANAAKAMGLNVSGVNRSGIPVKNAAFDSTYHIQELDTALEQADIIVNTLPSTAETKALLNQQSFSHCQQALLFNVGRGDVIEENDLLSAIVQGHIEHAFLDVFAVEPLDDAHPFWHNPAITITPHIAALSFPQQVVDIFKDNYQRWRDGFSLVNRVDIEKGY</sequence>
<evidence type="ECO:0000313" key="5">
    <source>
        <dbReference type="Proteomes" id="UP000037530"/>
    </source>
</evidence>
<dbReference type="SUPFAM" id="SSF51735">
    <property type="entry name" value="NAD(P)-binding Rossmann-fold domains"/>
    <property type="match status" value="1"/>
</dbReference>
<feature type="domain" description="D-isomer specific 2-hydroxyacid dehydrogenase NAD-binding" evidence="3">
    <location>
        <begin position="100"/>
        <end position="273"/>
    </location>
</feature>
<accession>A0A0M0HX98</accession>
<dbReference type="GO" id="GO:0016491">
    <property type="term" value="F:oxidoreductase activity"/>
    <property type="evidence" value="ECO:0007669"/>
    <property type="project" value="UniProtKB-KW"/>
</dbReference>
<dbReference type="RefSeq" id="WP_053410040.1">
    <property type="nucleotide sequence ID" value="NZ_LHPI01000016.1"/>
</dbReference>
<dbReference type="Pfam" id="PF02826">
    <property type="entry name" value="2-Hacid_dh_C"/>
    <property type="match status" value="1"/>
</dbReference>
<organism evidence="4 5">
    <name type="scientific">Vibrio hepatarius</name>
    <dbReference type="NCBI Taxonomy" id="171383"/>
    <lineage>
        <taxon>Bacteria</taxon>
        <taxon>Pseudomonadati</taxon>
        <taxon>Pseudomonadota</taxon>
        <taxon>Gammaproteobacteria</taxon>
        <taxon>Vibrionales</taxon>
        <taxon>Vibrionaceae</taxon>
        <taxon>Vibrio</taxon>
        <taxon>Vibrio oreintalis group</taxon>
    </lineage>
</organism>
<reference evidence="5" key="1">
    <citation type="submission" date="2015-08" db="EMBL/GenBank/DDBJ databases">
        <title>Vibrio galatheae sp. nov., a novel member of the Vibrionaceae family isolated from the Solomon Islands.</title>
        <authorList>
            <person name="Giubergia S."/>
            <person name="Machado H."/>
            <person name="Mateiu R.V."/>
            <person name="Gram L."/>
        </authorList>
    </citation>
    <scope>NUCLEOTIDE SEQUENCE [LARGE SCALE GENOMIC DNA]</scope>
    <source>
        <strain evidence="5">DSM 19134</strain>
    </source>
</reference>
<dbReference type="PANTHER" id="PTHR43333">
    <property type="entry name" value="2-HACID_DH_C DOMAIN-CONTAINING PROTEIN"/>
    <property type="match status" value="1"/>
</dbReference>
<dbReference type="InterPro" id="IPR006140">
    <property type="entry name" value="D-isomer_DH_NAD-bd"/>
</dbReference>
<evidence type="ECO:0000313" key="4">
    <source>
        <dbReference type="EMBL" id="KOO06700.1"/>
    </source>
</evidence>
<name>A0A0M0HX98_9VIBR</name>
<dbReference type="PATRIC" id="fig|171383.3.peg.3197"/>
<protein>
    <submittedName>
        <fullName evidence="4">2-ketoacid reductase</fullName>
    </submittedName>
</protein>
<comment type="caution">
    <text evidence="4">The sequence shown here is derived from an EMBL/GenBank/DDBJ whole genome shotgun (WGS) entry which is preliminary data.</text>
</comment>
<dbReference type="FunFam" id="3.40.50.720:FF:000363">
    <property type="entry name" value="D-isomer specific 2-hydroxyacid dehydrogenase"/>
    <property type="match status" value="1"/>
</dbReference>
<evidence type="ECO:0000256" key="2">
    <source>
        <dbReference type="ARBA" id="ARBA00023027"/>
    </source>
</evidence>